<dbReference type="AlphaFoldDB" id="A0A7W3TZN6"/>
<organism evidence="2 3">
    <name type="scientific">Limosilactobacillus fastidiosus</name>
    <dbReference type="NCBI Taxonomy" id="2759855"/>
    <lineage>
        <taxon>Bacteria</taxon>
        <taxon>Bacillati</taxon>
        <taxon>Bacillota</taxon>
        <taxon>Bacilli</taxon>
        <taxon>Lactobacillales</taxon>
        <taxon>Lactobacillaceae</taxon>
        <taxon>Limosilactobacillus</taxon>
    </lineage>
</organism>
<evidence type="ECO:0000313" key="1">
    <source>
        <dbReference type="EMBL" id="MBB1063796.1"/>
    </source>
</evidence>
<protein>
    <submittedName>
        <fullName evidence="2">Accessory Sec system protein Asp2</fullName>
    </submittedName>
</protein>
<dbReference type="InterPro" id="IPR029058">
    <property type="entry name" value="AB_hydrolase_fold"/>
</dbReference>
<dbReference type="NCBIfam" id="TIGR03712">
    <property type="entry name" value="acc_sec_asp2"/>
    <property type="match status" value="1"/>
</dbReference>
<dbReference type="Proteomes" id="UP000518255">
    <property type="component" value="Unassembled WGS sequence"/>
</dbReference>
<sequence>MNVLQLGPEDWSTKYVIPEDIEWEYNAYPRPTEEGKPHRYTVVIITGANQLDDEDWAKLQWLSDPYTVLYVPEAKQQISVAGQTYLRLQLAKPIKEEPQKLIDGLPSKYYFGQSGMRVSPQNLMINDQYIQGMEFHDEGHLILNVDTAEQWRSLGNYRPSLFIDPNRVVKFWLEQQSTNNLHLRLRAFYSPLGGDGDPAKSFVLDMDSTQEQELPLSPVSVGRLTNIQLEARGQGVLVLGNLHLRWSRRGVGNYIVGGDRLVDPQTREEVGVYFNPGDLKPPLNVYFSGARELEGFEAYPLFRSVHAPSLLFTDPRLEVGQFYTGSSISELIKEKITKHLKKLGFTNDQLIINGISMGTYPALKYGAELGAHAIIVSKPITNLGYVALRGRLHRPDEFDTIFDIDSQLAKNLSIADLNMIDQTFWEDFTECDLTNTKLFIAYMKDDDYDNLAYHDLVNNRAVKKARQFIYKGFPGRHNDNPEVVSWFVSRLKELMQNDFGRKG</sequence>
<dbReference type="GO" id="GO:0015031">
    <property type="term" value="P:protein transport"/>
    <property type="evidence" value="ECO:0007669"/>
    <property type="project" value="InterPro"/>
</dbReference>
<evidence type="ECO:0000313" key="4">
    <source>
        <dbReference type="Proteomes" id="UP000544052"/>
    </source>
</evidence>
<dbReference type="RefSeq" id="WP_182581139.1">
    <property type="nucleotide sequence ID" value="NZ_JACIUY010000057.1"/>
</dbReference>
<dbReference type="Proteomes" id="UP000544052">
    <property type="component" value="Unassembled WGS sequence"/>
</dbReference>
<gene>
    <name evidence="2" type="primary">asp2</name>
    <name evidence="2" type="ORF">H5R63_05615</name>
    <name evidence="1" type="ORF">H5R64_08505</name>
</gene>
<dbReference type="EMBL" id="JACIUY010000057">
    <property type="protein sequence ID" value="MBB1086259.1"/>
    <property type="molecule type" value="Genomic_DNA"/>
</dbReference>
<dbReference type="EMBL" id="JACIUZ010000044">
    <property type="protein sequence ID" value="MBB1063796.1"/>
    <property type="molecule type" value="Genomic_DNA"/>
</dbReference>
<reference evidence="3 4" key="1">
    <citation type="submission" date="2020-07" db="EMBL/GenBank/DDBJ databases">
        <title>Description of Limosilactobacillus balticus sp. nov., Limosilactobacillus agrestis sp. nov., Limosilactobacillus albertensis sp. nov., Limosilactobacillus rudii sp. nov., Limosilactobacillus fastidiosus sp. nov., five novel Limosilactobacillus species isolated from the vertebrate gastrointestinal tract, and proposal of 6 subspecies of Limosilactobacillus reuteri adapted to the gastrointestinal tract of specific vertebrate hosts.</title>
        <authorList>
            <person name="Li F."/>
            <person name="Cheng C."/>
            <person name="Zheng J."/>
            <person name="Quevedo R.M."/>
            <person name="Li J."/>
            <person name="Roos S."/>
            <person name="Gaenzle M.G."/>
            <person name="Walter J."/>
        </authorList>
    </citation>
    <scope>NUCLEOTIDE SEQUENCE [LARGE SCALE GENOMIC DNA]</scope>
    <source>
        <strain evidence="2 3">WF-MA3-C</strain>
        <strain evidence="1 4">WF-MO7-1</strain>
    </source>
</reference>
<name>A0A7W3TZN6_9LACO</name>
<comment type="caution">
    <text evidence="2">The sequence shown here is derived from an EMBL/GenBank/DDBJ whole genome shotgun (WGS) entry which is preliminary data.</text>
</comment>
<keyword evidence="4" id="KW-1185">Reference proteome</keyword>
<evidence type="ECO:0000313" key="2">
    <source>
        <dbReference type="EMBL" id="MBB1086259.1"/>
    </source>
</evidence>
<dbReference type="SUPFAM" id="SSF53474">
    <property type="entry name" value="alpha/beta-Hydrolases"/>
    <property type="match status" value="1"/>
</dbReference>
<dbReference type="InterPro" id="IPR022267">
    <property type="entry name" value="Asp2"/>
</dbReference>
<dbReference type="Pfam" id="PF16929">
    <property type="entry name" value="Asp2"/>
    <property type="match status" value="1"/>
</dbReference>
<evidence type="ECO:0000313" key="3">
    <source>
        <dbReference type="Proteomes" id="UP000518255"/>
    </source>
</evidence>
<proteinExistence type="predicted"/>
<accession>A0A7W3TZN6</accession>